<proteinExistence type="predicted"/>
<dbReference type="OrthoDB" id="2119228at2759"/>
<dbReference type="PROSITE" id="PS00562">
    <property type="entry name" value="CBM1_1"/>
    <property type="match status" value="1"/>
</dbReference>
<dbReference type="GO" id="GO:0030248">
    <property type="term" value="F:cellulose binding"/>
    <property type="evidence" value="ECO:0007669"/>
    <property type="project" value="InterPro"/>
</dbReference>
<dbReference type="GO" id="GO:0005576">
    <property type="term" value="C:extracellular region"/>
    <property type="evidence" value="ECO:0007669"/>
    <property type="project" value="InterPro"/>
</dbReference>
<dbReference type="SUPFAM" id="SSF57180">
    <property type="entry name" value="Cellulose-binding domain"/>
    <property type="match status" value="2"/>
</dbReference>
<evidence type="ECO:0000259" key="3">
    <source>
        <dbReference type="PROSITE" id="PS51164"/>
    </source>
</evidence>
<accession>A0A067TQE1</accession>
<evidence type="ECO:0000313" key="5">
    <source>
        <dbReference type="Proteomes" id="UP000027222"/>
    </source>
</evidence>
<reference evidence="5" key="1">
    <citation type="journal article" date="2014" name="Proc. Natl. Acad. Sci. U.S.A.">
        <title>Extensive sampling of basidiomycete genomes demonstrates inadequacy of the white-rot/brown-rot paradigm for wood decay fungi.</title>
        <authorList>
            <person name="Riley R."/>
            <person name="Salamov A.A."/>
            <person name="Brown D.W."/>
            <person name="Nagy L.G."/>
            <person name="Floudas D."/>
            <person name="Held B.W."/>
            <person name="Levasseur A."/>
            <person name="Lombard V."/>
            <person name="Morin E."/>
            <person name="Otillar R."/>
            <person name="Lindquist E.A."/>
            <person name="Sun H."/>
            <person name="LaButti K.M."/>
            <person name="Schmutz J."/>
            <person name="Jabbour D."/>
            <person name="Luo H."/>
            <person name="Baker S.E."/>
            <person name="Pisabarro A.G."/>
            <person name="Walton J.D."/>
            <person name="Blanchette R.A."/>
            <person name="Henrissat B."/>
            <person name="Martin F."/>
            <person name="Cullen D."/>
            <person name="Hibbett D.S."/>
            <person name="Grigoriev I.V."/>
        </authorList>
    </citation>
    <scope>NUCLEOTIDE SEQUENCE [LARGE SCALE GENOMIC DNA]</scope>
    <source>
        <strain evidence="5">CBS 339.88</strain>
    </source>
</reference>
<dbReference type="InterPro" id="IPR035971">
    <property type="entry name" value="CBD_sf"/>
</dbReference>
<keyword evidence="5" id="KW-1185">Reference proteome</keyword>
<dbReference type="SMART" id="SM00236">
    <property type="entry name" value="fCBD"/>
    <property type="match status" value="1"/>
</dbReference>
<dbReference type="EMBL" id="KL142371">
    <property type="protein sequence ID" value="KDR81198.1"/>
    <property type="molecule type" value="Genomic_DNA"/>
</dbReference>
<sequence>MRFGSLATFSIAYFSSVNGLVVDTPVERDIDISARQTKPACISGAAPWAQCGGLGYTGPTVCAFNITCTYANEYHSQCLPPDSSVTYPVVGSYGVCGGPYYTGPTACLCGWSCQYVNTSEY</sequence>
<name>A0A067TQE1_GALM3</name>
<feature type="chain" id="PRO_5001649482" description="CBM1 domain-containing protein" evidence="2">
    <location>
        <begin position="20"/>
        <end position="121"/>
    </location>
</feature>
<keyword evidence="1 2" id="KW-0732">Signal</keyword>
<feature type="domain" description="CBM1" evidence="3">
    <location>
        <begin position="43"/>
        <end position="79"/>
    </location>
</feature>
<evidence type="ECO:0000313" key="4">
    <source>
        <dbReference type="EMBL" id="KDR81198.1"/>
    </source>
</evidence>
<dbReference type="InterPro" id="IPR000254">
    <property type="entry name" value="CBD"/>
</dbReference>
<dbReference type="HOGENOM" id="CLU_2038256_0_0_1"/>
<dbReference type="Pfam" id="PF00734">
    <property type="entry name" value="CBM_1"/>
    <property type="match status" value="2"/>
</dbReference>
<gene>
    <name evidence="4" type="ORF">GALMADRAFT_222698</name>
</gene>
<evidence type="ECO:0000256" key="2">
    <source>
        <dbReference type="SAM" id="SignalP"/>
    </source>
</evidence>
<dbReference type="Proteomes" id="UP000027222">
    <property type="component" value="Unassembled WGS sequence"/>
</dbReference>
<feature type="signal peptide" evidence="2">
    <location>
        <begin position="1"/>
        <end position="19"/>
    </location>
</feature>
<dbReference type="PROSITE" id="PS51164">
    <property type="entry name" value="CBM1_2"/>
    <property type="match status" value="1"/>
</dbReference>
<dbReference type="AlphaFoldDB" id="A0A067TQE1"/>
<organism evidence="4 5">
    <name type="scientific">Galerina marginata (strain CBS 339.88)</name>
    <dbReference type="NCBI Taxonomy" id="685588"/>
    <lineage>
        <taxon>Eukaryota</taxon>
        <taxon>Fungi</taxon>
        <taxon>Dikarya</taxon>
        <taxon>Basidiomycota</taxon>
        <taxon>Agaricomycotina</taxon>
        <taxon>Agaricomycetes</taxon>
        <taxon>Agaricomycetidae</taxon>
        <taxon>Agaricales</taxon>
        <taxon>Agaricineae</taxon>
        <taxon>Strophariaceae</taxon>
        <taxon>Galerina</taxon>
    </lineage>
</organism>
<evidence type="ECO:0000256" key="1">
    <source>
        <dbReference type="ARBA" id="ARBA00022729"/>
    </source>
</evidence>
<dbReference type="STRING" id="685588.A0A067TQE1"/>
<protein>
    <recommendedName>
        <fullName evidence="3">CBM1 domain-containing protein</fullName>
    </recommendedName>
</protein>
<dbReference type="GO" id="GO:0005975">
    <property type="term" value="P:carbohydrate metabolic process"/>
    <property type="evidence" value="ECO:0007669"/>
    <property type="project" value="InterPro"/>
</dbReference>